<dbReference type="EMBL" id="NIVC01002443">
    <property type="protein sequence ID" value="PAA57813.1"/>
    <property type="molecule type" value="Genomic_DNA"/>
</dbReference>
<comment type="similarity">
    <text evidence="8">Belongs to the membrane-bound acyltransferase family. Porcupine subfamily.</text>
</comment>
<feature type="transmembrane region" description="Helical" evidence="12">
    <location>
        <begin position="272"/>
        <end position="292"/>
    </location>
</feature>
<evidence type="ECO:0000256" key="12">
    <source>
        <dbReference type="SAM" id="Phobius"/>
    </source>
</evidence>
<gene>
    <name evidence="13" type="ORF">BOX15_Mlig032111g1</name>
</gene>
<reference evidence="13 14" key="1">
    <citation type="submission" date="2017-06" db="EMBL/GenBank/DDBJ databases">
        <title>A platform for efficient transgenesis in Macrostomum lignano, a flatworm model organism for stem cell research.</title>
        <authorList>
            <person name="Berezikov E."/>
        </authorList>
    </citation>
    <scope>NUCLEOTIDE SEQUENCE [LARGE SCALE GENOMIC DNA]</scope>
    <source>
        <strain evidence="13">DV1</strain>
        <tissue evidence="13">Whole organism</tissue>
    </source>
</reference>
<feature type="transmembrane region" description="Helical" evidence="12">
    <location>
        <begin position="478"/>
        <end position="498"/>
    </location>
</feature>
<dbReference type="GO" id="GO:1990698">
    <property type="term" value="F:palmitoleoyltransferase activity"/>
    <property type="evidence" value="ECO:0007669"/>
    <property type="project" value="UniProtKB-EC"/>
</dbReference>
<sequence length="539" mass="59095">MSGAGGGGGGSGDQLLDEQLAALLNSEDEATAAAALMSAAAAGFGGSAAAAAAYSTSGVVGGAGYLVRRVSLTDLFNNCVRTVLQQGLVFTLPIFIMCILFKVLCHTVGEGFEETGISFLPRQIIHVSSGCLGLVILHHLFQEFTMLVLLQGLLAYFTILLAHTFLSRRCGLATALLSLIFHLICQVYLPADSWQKIRGPLMVLSLKVVSIGFDLDRQLLLLVPGVFEFFGYAFNVGTVVFGPWVAFLDYMTIIQIKDRPMNFSWLLTAIRAYVLSIGSLLYSTCFSNWIIIDGSYKWLIAFRDAQSFRFSHYFTCYTSEATAIASGIGASRYREAGNSETKWDLRVCKPLNVELPRSLVDVVTYWNLPMHRWLKQYVFNQSLHYGKFPAVLLTYIASSLLHGMNFQLSAVLLSIGVYSYIEYVLRQRLASIFNLCIESRPCSSAGGGGEGGSGHASNGSGAHQCMEHPGRQIAGRRLSNLLFTCLAIFHLSYLGLLFDTSPISEQGYSYQHTLSKWAELDYLSHLVAGASFAFYLLIR</sequence>
<keyword evidence="5 12" id="KW-1133">Transmembrane helix</keyword>
<evidence type="ECO:0000256" key="4">
    <source>
        <dbReference type="ARBA" id="ARBA00022692"/>
    </source>
</evidence>
<keyword evidence="6 12" id="KW-0472">Membrane</keyword>
<dbReference type="PANTHER" id="PTHR13906">
    <property type="entry name" value="PORCUPINE"/>
    <property type="match status" value="1"/>
</dbReference>
<accession>A0A267E8B0</accession>
<dbReference type="AlphaFoldDB" id="A0A267E8B0"/>
<protein>
    <recommendedName>
        <fullName evidence="10">Protein-serine O-palmitoleoyltransferase porcupine</fullName>
        <ecNumber evidence="9">2.3.1.250</ecNumber>
    </recommendedName>
</protein>
<evidence type="ECO:0000256" key="5">
    <source>
        <dbReference type="ARBA" id="ARBA00022989"/>
    </source>
</evidence>
<keyword evidence="4 12" id="KW-0812">Transmembrane</keyword>
<keyword evidence="2" id="KW-0808">Transferase</keyword>
<keyword evidence="7" id="KW-0012">Acyltransferase</keyword>
<proteinExistence type="inferred from homology"/>
<evidence type="ECO:0000313" key="14">
    <source>
        <dbReference type="Proteomes" id="UP000215902"/>
    </source>
</evidence>
<dbReference type="InterPro" id="IPR049941">
    <property type="entry name" value="LPLAT_7/PORCN-like"/>
</dbReference>
<evidence type="ECO:0000256" key="3">
    <source>
        <dbReference type="ARBA" id="ARBA00022687"/>
    </source>
</evidence>
<evidence type="ECO:0000256" key="1">
    <source>
        <dbReference type="ARBA" id="ARBA00004141"/>
    </source>
</evidence>
<comment type="subcellular location">
    <subcellularLocation>
        <location evidence="1">Membrane</location>
        <topology evidence="1">Multi-pass membrane protein</topology>
    </subcellularLocation>
</comment>
<evidence type="ECO:0000256" key="8">
    <source>
        <dbReference type="ARBA" id="ARBA00038269"/>
    </source>
</evidence>
<comment type="catalytic activity">
    <reaction evidence="11">
        <text>[Wnt protein]-L-serine + (9Z)-hexadecenoyl-CoA = [Wnt protein]-O-(9Z)-hexadecenoyl-L-serine + CoA</text>
        <dbReference type="Rhea" id="RHEA:45336"/>
        <dbReference type="Rhea" id="RHEA-COMP:11170"/>
        <dbReference type="Rhea" id="RHEA-COMP:11171"/>
        <dbReference type="ChEBI" id="CHEBI:29999"/>
        <dbReference type="ChEBI" id="CHEBI:57287"/>
        <dbReference type="ChEBI" id="CHEBI:61540"/>
        <dbReference type="ChEBI" id="CHEBI:85189"/>
        <dbReference type="EC" id="2.3.1.250"/>
    </reaction>
</comment>
<dbReference type="PANTHER" id="PTHR13906:SF12">
    <property type="entry name" value="PROTEIN-SERINE O-PALMITOLEOYLTRANSFERASE PORCUPINE"/>
    <property type="match status" value="1"/>
</dbReference>
<feature type="transmembrane region" description="Helical" evidence="12">
    <location>
        <begin position="148"/>
        <end position="166"/>
    </location>
</feature>
<feature type="transmembrane region" description="Helical" evidence="12">
    <location>
        <begin position="44"/>
        <end position="67"/>
    </location>
</feature>
<evidence type="ECO:0000256" key="2">
    <source>
        <dbReference type="ARBA" id="ARBA00022679"/>
    </source>
</evidence>
<feature type="transmembrane region" description="Helical" evidence="12">
    <location>
        <begin position="229"/>
        <end position="251"/>
    </location>
</feature>
<dbReference type="OrthoDB" id="5968863at2759"/>
<name>A0A267E8B0_9PLAT</name>
<keyword evidence="3" id="KW-0879">Wnt signaling pathway</keyword>
<evidence type="ECO:0000256" key="7">
    <source>
        <dbReference type="ARBA" id="ARBA00023315"/>
    </source>
</evidence>
<dbReference type="GO" id="GO:0016020">
    <property type="term" value="C:membrane"/>
    <property type="evidence" value="ECO:0007669"/>
    <property type="project" value="UniProtKB-SubCell"/>
</dbReference>
<dbReference type="STRING" id="282301.A0A267E8B0"/>
<dbReference type="GO" id="GO:0030258">
    <property type="term" value="P:lipid modification"/>
    <property type="evidence" value="ECO:0007669"/>
    <property type="project" value="TreeGrafter"/>
</dbReference>
<dbReference type="InterPro" id="IPR004299">
    <property type="entry name" value="MBOAT_fam"/>
</dbReference>
<evidence type="ECO:0000256" key="11">
    <source>
        <dbReference type="ARBA" id="ARBA00047978"/>
    </source>
</evidence>
<feature type="transmembrane region" description="Helical" evidence="12">
    <location>
        <begin position="392"/>
        <end position="421"/>
    </location>
</feature>
<dbReference type="GO" id="GO:0016055">
    <property type="term" value="P:Wnt signaling pathway"/>
    <property type="evidence" value="ECO:0007669"/>
    <property type="project" value="UniProtKB-KW"/>
</dbReference>
<feature type="transmembrane region" description="Helical" evidence="12">
    <location>
        <begin position="522"/>
        <end position="538"/>
    </location>
</feature>
<dbReference type="GO" id="GO:0017147">
    <property type="term" value="F:Wnt-protein binding"/>
    <property type="evidence" value="ECO:0007669"/>
    <property type="project" value="TreeGrafter"/>
</dbReference>
<comment type="caution">
    <text evidence="13">The sequence shown here is derived from an EMBL/GenBank/DDBJ whole genome shotgun (WGS) entry which is preliminary data.</text>
</comment>
<evidence type="ECO:0000256" key="9">
    <source>
        <dbReference type="ARBA" id="ARBA00038867"/>
    </source>
</evidence>
<evidence type="ECO:0000256" key="6">
    <source>
        <dbReference type="ARBA" id="ARBA00023136"/>
    </source>
</evidence>
<dbReference type="GO" id="GO:0061355">
    <property type="term" value="P:Wnt protein secretion"/>
    <property type="evidence" value="ECO:0007669"/>
    <property type="project" value="TreeGrafter"/>
</dbReference>
<dbReference type="EC" id="2.3.1.250" evidence="9"/>
<evidence type="ECO:0000313" key="13">
    <source>
        <dbReference type="EMBL" id="PAA57813.1"/>
    </source>
</evidence>
<organism evidence="13 14">
    <name type="scientific">Macrostomum lignano</name>
    <dbReference type="NCBI Taxonomy" id="282301"/>
    <lineage>
        <taxon>Eukaryota</taxon>
        <taxon>Metazoa</taxon>
        <taxon>Spiralia</taxon>
        <taxon>Lophotrochozoa</taxon>
        <taxon>Platyhelminthes</taxon>
        <taxon>Rhabditophora</taxon>
        <taxon>Macrostomorpha</taxon>
        <taxon>Macrostomida</taxon>
        <taxon>Macrostomidae</taxon>
        <taxon>Macrostomum</taxon>
    </lineage>
</organism>
<evidence type="ECO:0000256" key="10">
    <source>
        <dbReference type="ARBA" id="ARBA00040371"/>
    </source>
</evidence>
<dbReference type="Pfam" id="PF03062">
    <property type="entry name" value="MBOAT"/>
    <property type="match status" value="1"/>
</dbReference>
<keyword evidence="14" id="KW-1185">Reference proteome</keyword>
<feature type="transmembrane region" description="Helical" evidence="12">
    <location>
        <begin position="87"/>
        <end position="104"/>
    </location>
</feature>
<feature type="transmembrane region" description="Helical" evidence="12">
    <location>
        <begin position="172"/>
        <end position="189"/>
    </location>
</feature>
<dbReference type="Proteomes" id="UP000215902">
    <property type="component" value="Unassembled WGS sequence"/>
</dbReference>
<dbReference type="GO" id="GO:0005783">
    <property type="term" value="C:endoplasmic reticulum"/>
    <property type="evidence" value="ECO:0007669"/>
    <property type="project" value="TreeGrafter"/>
</dbReference>